<evidence type="ECO:0000256" key="4">
    <source>
        <dbReference type="RuleBase" id="RU004203"/>
    </source>
</evidence>
<dbReference type="InterPro" id="IPR023333">
    <property type="entry name" value="Proteasome_suB-type"/>
</dbReference>
<dbReference type="InterPro" id="IPR029055">
    <property type="entry name" value="Ntn_hydrolases_N"/>
</dbReference>
<comment type="similarity">
    <text evidence="4">Belongs to the peptidase T1B family.</text>
</comment>
<dbReference type="GO" id="GO:0010498">
    <property type="term" value="P:proteasomal protein catabolic process"/>
    <property type="evidence" value="ECO:0007669"/>
    <property type="project" value="InterPro"/>
</dbReference>
<dbReference type="CDD" id="cd03758">
    <property type="entry name" value="proteasome_beta_type_2"/>
    <property type="match status" value="1"/>
</dbReference>
<dbReference type="STRING" id="133385.A0A2T9YZH1"/>
<evidence type="ECO:0000256" key="1">
    <source>
        <dbReference type="ARBA" id="ARBA00022490"/>
    </source>
</evidence>
<evidence type="ECO:0000256" key="3">
    <source>
        <dbReference type="ARBA" id="ARBA00023242"/>
    </source>
</evidence>
<sequence>MDIQLGIAGKDFVVLLADKQIINSIMTIKHNQDKIYELSKHVAMSVSGEAGDVDTYAEYIVGNAKLYAFRNDHELPIDSCAKFTRRQLAEALRSRSPYQVNILMGGYNPQLEKASLYRIDYLAAISNVPFAAHGYGAFFCYSLFDRLYKEDLTENDAVQILAACISELDKRFVARHSSYTLKVINKAGLRIIDNEEFLKHVKQF</sequence>
<dbReference type="InterPro" id="IPR001353">
    <property type="entry name" value="Proteasome_sua/b"/>
</dbReference>
<dbReference type="GO" id="GO:0005839">
    <property type="term" value="C:proteasome core complex"/>
    <property type="evidence" value="ECO:0007669"/>
    <property type="project" value="InterPro"/>
</dbReference>
<dbReference type="EMBL" id="MBFR01000008">
    <property type="protein sequence ID" value="PVU97738.1"/>
    <property type="molecule type" value="Genomic_DNA"/>
</dbReference>
<keyword evidence="1 4" id="KW-0963">Cytoplasm</keyword>
<comment type="function">
    <text evidence="4">Component of the proteasome, a multicatalytic proteinase complex which is characterized by its ability to cleave peptides with Arg, Phe, Tyr, Leu, and Glu adjacent to the leaving group at neutral or slightly basic pH. The proteasome has an ATP-dependent proteolytic activity.</text>
</comment>
<keyword evidence="2 4" id="KW-0647">Proteasome</keyword>
<comment type="caution">
    <text evidence="5">The sequence shown here is derived from an EMBL/GenBank/DDBJ whole genome shotgun (WGS) entry which is preliminary data.</text>
</comment>
<evidence type="ECO:0000313" key="6">
    <source>
        <dbReference type="Proteomes" id="UP000245383"/>
    </source>
</evidence>
<dbReference type="AlphaFoldDB" id="A0A2T9YZH1"/>
<keyword evidence="3 4" id="KW-0539">Nucleus</keyword>
<evidence type="ECO:0000313" key="5">
    <source>
        <dbReference type="EMBL" id="PVU97738.1"/>
    </source>
</evidence>
<comment type="subcellular location">
    <subcellularLocation>
        <location evidence="4">Cytoplasm</location>
    </subcellularLocation>
    <subcellularLocation>
        <location evidence="4">Nucleus</location>
    </subcellularLocation>
</comment>
<dbReference type="PANTHER" id="PTHR11599">
    <property type="entry name" value="PROTEASOME SUBUNIT ALPHA/BETA"/>
    <property type="match status" value="1"/>
</dbReference>
<dbReference type="InterPro" id="IPR050115">
    <property type="entry name" value="Proteasome_alpha"/>
</dbReference>
<dbReference type="Proteomes" id="UP000245383">
    <property type="component" value="Unassembled WGS sequence"/>
</dbReference>
<name>A0A2T9YZH1_9FUNG</name>
<dbReference type="PROSITE" id="PS51476">
    <property type="entry name" value="PROTEASOME_BETA_2"/>
    <property type="match status" value="1"/>
</dbReference>
<dbReference type="Gene3D" id="3.60.20.10">
    <property type="entry name" value="Glutamine Phosphoribosylpyrophosphate, subunit 1, domain 1"/>
    <property type="match status" value="1"/>
</dbReference>
<comment type="subunit">
    <text evidence="4">Component of the proteasome complex.</text>
</comment>
<dbReference type="GO" id="GO:0005737">
    <property type="term" value="C:cytoplasm"/>
    <property type="evidence" value="ECO:0007669"/>
    <property type="project" value="UniProtKB-SubCell"/>
</dbReference>
<dbReference type="GO" id="GO:0005634">
    <property type="term" value="C:nucleus"/>
    <property type="evidence" value="ECO:0007669"/>
    <property type="project" value="UniProtKB-SubCell"/>
</dbReference>
<reference evidence="5 6" key="1">
    <citation type="journal article" date="2018" name="MBio">
        <title>Comparative Genomics Reveals the Core Gene Toolbox for the Fungus-Insect Symbiosis.</title>
        <authorList>
            <person name="Wang Y."/>
            <person name="Stata M."/>
            <person name="Wang W."/>
            <person name="Stajich J.E."/>
            <person name="White M.M."/>
            <person name="Moncalvo J.M."/>
        </authorList>
    </citation>
    <scope>NUCLEOTIDE SEQUENCE [LARGE SCALE GENOMIC DNA]</scope>
    <source>
        <strain evidence="5 6">SWE-8-4</strain>
    </source>
</reference>
<evidence type="ECO:0000256" key="2">
    <source>
        <dbReference type="ARBA" id="ARBA00022942"/>
    </source>
</evidence>
<keyword evidence="6" id="KW-1185">Reference proteome</keyword>
<dbReference type="OrthoDB" id="268428at2759"/>
<protein>
    <recommendedName>
        <fullName evidence="4">Proteasome subunit beta</fullName>
    </recommendedName>
</protein>
<organism evidence="5 6">
    <name type="scientific">Smittium simulii</name>
    <dbReference type="NCBI Taxonomy" id="133385"/>
    <lineage>
        <taxon>Eukaryota</taxon>
        <taxon>Fungi</taxon>
        <taxon>Fungi incertae sedis</taxon>
        <taxon>Zoopagomycota</taxon>
        <taxon>Kickxellomycotina</taxon>
        <taxon>Harpellomycetes</taxon>
        <taxon>Harpellales</taxon>
        <taxon>Legeriomycetaceae</taxon>
        <taxon>Smittium</taxon>
    </lineage>
</organism>
<proteinExistence type="inferred from homology"/>
<accession>A0A2T9YZH1</accession>
<dbReference type="InterPro" id="IPR035206">
    <property type="entry name" value="Proteasome_beta2"/>
</dbReference>
<gene>
    <name evidence="5" type="ORF">BB561_000353</name>
</gene>
<dbReference type="SUPFAM" id="SSF56235">
    <property type="entry name" value="N-terminal nucleophile aminohydrolases (Ntn hydrolases)"/>
    <property type="match status" value="1"/>
</dbReference>
<dbReference type="Pfam" id="PF00227">
    <property type="entry name" value="Proteasome"/>
    <property type="match status" value="1"/>
</dbReference>